<dbReference type="SUPFAM" id="SSF54427">
    <property type="entry name" value="NTF2-like"/>
    <property type="match status" value="1"/>
</dbReference>
<evidence type="ECO:0000259" key="1">
    <source>
        <dbReference type="Pfam" id="PF14534"/>
    </source>
</evidence>
<dbReference type="EMBL" id="JAVDXT010000004">
    <property type="protein sequence ID" value="MDR7379362.1"/>
    <property type="molecule type" value="Genomic_DNA"/>
</dbReference>
<dbReference type="InterPro" id="IPR027843">
    <property type="entry name" value="DUF4440"/>
</dbReference>
<keyword evidence="3" id="KW-1185">Reference proteome</keyword>
<dbReference type="RefSeq" id="WP_310375952.1">
    <property type="nucleotide sequence ID" value="NZ_JAVDXT010000004.1"/>
</dbReference>
<dbReference type="Gene3D" id="3.10.450.50">
    <property type="match status" value="1"/>
</dbReference>
<dbReference type="InterPro" id="IPR032710">
    <property type="entry name" value="NTF2-like_dom_sf"/>
</dbReference>
<name>A0ABU2CDE6_9BURK</name>
<evidence type="ECO:0000313" key="2">
    <source>
        <dbReference type="EMBL" id="MDR7379362.1"/>
    </source>
</evidence>
<organism evidence="2 3">
    <name type="scientific">Rhodoferax ferrireducens</name>
    <dbReference type="NCBI Taxonomy" id="192843"/>
    <lineage>
        <taxon>Bacteria</taxon>
        <taxon>Pseudomonadati</taxon>
        <taxon>Pseudomonadota</taxon>
        <taxon>Betaproteobacteria</taxon>
        <taxon>Burkholderiales</taxon>
        <taxon>Comamonadaceae</taxon>
        <taxon>Rhodoferax</taxon>
    </lineage>
</organism>
<feature type="domain" description="DUF4440" evidence="1">
    <location>
        <begin position="8"/>
        <end position="112"/>
    </location>
</feature>
<gene>
    <name evidence="2" type="ORF">J2X19_004056</name>
</gene>
<accession>A0ABU2CDE6</accession>
<evidence type="ECO:0000313" key="3">
    <source>
        <dbReference type="Proteomes" id="UP001180487"/>
    </source>
</evidence>
<comment type="caution">
    <text evidence="2">The sequence shown here is derived from an EMBL/GenBank/DDBJ whole genome shotgun (WGS) entry which is preliminary data.</text>
</comment>
<sequence>MNSLLSTIQALEGELHHPGVPCEVGRLEQLLHKDFSEVGRSGREYDRATVLRFLGAQQTSPPVVSSDFSVYVPAAGVALLTYRSAHRQQNGGLENHTLRSSIWMQVDGQWQLRYHQGTPAAEAW</sequence>
<dbReference type="Proteomes" id="UP001180487">
    <property type="component" value="Unassembled WGS sequence"/>
</dbReference>
<reference evidence="2 3" key="1">
    <citation type="submission" date="2023-07" db="EMBL/GenBank/DDBJ databases">
        <title>Sorghum-associated microbial communities from plants grown in Nebraska, USA.</title>
        <authorList>
            <person name="Schachtman D."/>
        </authorList>
    </citation>
    <scope>NUCLEOTIDE SEQUENCE [LARGE SCALE GENOMIC DNA]</scope>
    <source>
        <strain evidence="2 3">BE313</strain>
    </source>
</reference>
<proteinExistence type="predicted"/>
<protein>
    <recommendedName>
        <fullName evidence="1">DUF4440 domain-containing protein</fullName>
    </recommendedName>
</protein>
<dbReference type="Pfam" id="PF14534">
    <property type="entry name" value="DUF4440"/>
    <property type="match status" value="1"/>
</dbReference>